<dbReference type="Proteomes" id="UP000199437">
    <property type="component" value="Unassembled WGS sequence"/>
</dbReference>
<dbReference type="AlphaFoldDB" id="A0A1I0NGS3"/>
<evidence type="ECO:0000313" key="3">
    <source>
        <dbReference type="Proteomes" id="UP000199437"/>
    </source>
</evidence>
<name>A0A1I0NGS3_9BACT</name>
<evidence type="ECO:0000256" key="1">
    <source>
        <dbReference type="SAM" id="Phobius"/>
    </source>
</evidence>
<keyword evidence="1" id="KW-0812">Transmembrane</keyword>
<dbReference type="InterPro" id="IPR009937">
    <property type="entry name" value="Phage_holin_3_6"/>
</dbReference>
<dbReference type="Pfam" id="PF07332">
    <property type="entry name" value="Phage_holin_3_6"/>
    <property type="match status" value="1"/>
</dbReference>
<feature type="transmembrane region" description="Helical" evidence="1">
    <location>
        <begin position="72"/>
        <end position="91"/>
    </location>
</feature>
<dbReference type="OrthoDB" id="983060at2"/>
<keyword evidence="3" id="KW-1185">Reference proteome</keyword>
<reference evidence="3" key="1">
    <citation type="submission" date="2016-10" db="EMBL/GenBank/DDBJ databases">
        <authorList>
            <person name="Varghese N."/>
            <person name="Submissions S."/>
        </authorList>
    </citation>
    <scope>NUCLEOTIDE SEQUENCE [LARGE SCALE GENOMIC DNA]</scope>
    <source>
        <strain evidence="3">CGMCC 1.12402</strain>
    </source>
</reference>
<proteinExistence type="predicted"/>
<dbReference type="EMBL" id="FOIR01000001">
    <property type="protein sequence ID" value="SEW00374.1"/>
    <property type="molecule type" value="Genomic_DNA"/>
</dbReference>
<sequence length="121" mass="13736">MKIFNIDRLLESLTGYLETKIELFRLDLEDEIQKVIAKAIILVIVVICVFFALFLISISLSQFLNALFNSRFLGFLLVAVIYLAIGGVVYAKRESLNAKILDNIKSKKGKDEPENQLPDEE</sequence>
<dbReference type="RefSeq" id="WP_090257581.1">
    <property type="nucleotide sequence ID" value="NZ_FOIR01000001.1"/>
</dbReference>
<evidence type="ECO:0000313" key="2">
    <source>
        <dbReference type="EMBL" id="SEW00374.1"/>
    </source>
</evidence>
<feature type="transmembrane region" description="Helical" evidence="1">
    <location>
        <begin position="35"/>
        <end position="60"/>
    </location>
</feature>
<dbReference type="STRING" id="1267423.SAMN05216290_1177"/>
<gene>
    <name evidence="2" type="ORF">SAMN05216290_1177</name>
</gene>
<accession>A0A1I0NGS3</accession>
<keyword evidence="1" id="KW-0472">Membrane</keyword>
<keyword evidence="1" id="KW-1133">Transmembrane helix</keyword>
<dbReference type="GeneID" id="99985909"/>
<organism evidence="2 3">
    <name type="scientific">Roseivirga pacifica</name>
    <dbReference type="NCBI Taxonomy" id="1267423"/>
    <lineage>
        <taxon>Bacteria</taxon>
        <taxon>Pseudomonadati</taxon>
        <taxon>Bacteroidota</taxon>
        <taxon>Cytophagia</taxon>
        <taxon>Cytophagales</taxon>
        <taxon>Roseivirgaceae</taxon>
        <taxon>Roseivirga</taxon>
    </lineage>
</organism>
<protein>
    <submittedName>
        <fullName evidence="2">Putative Holin-X, holin superfamily III</fullName>
    </submittedName>
</protein>